<dbReference type="EMBL" id="KK088415">
    <property type="protein sequence ID" value="EYE97480.1"/>
    <property type="molecule type" value="Genomic_DNA"/>
</dbReference>
<dbReference type="Proteomes" id="UP000019804">
    <property type="component" value="Unassembled WGS sequence"/>
</dbReference>
<evidence type="ECO:0000313" key="2">
    <source>
        <dbReference type="EMBL" id="EYE97480.1"/>
    </source>
</evidence>
<sequence>MIDHNCTYRPDPFPPFPSHGETSQTLSLSNSLLSFISLLLSVHYSFLSFSSTPHYYRRYLLIIANRCISLAIIISAAGRLFFQLSWQQIPDW</sequence>
<proteinExistence type="predicted"/>
<dbReference type="RefSeq" id="XP_040641168.1">
    <property type="nucleotide sequence ID" value="XM_040778254.1"/>
</dbReference>
<evidence type="ECO:0000256" key="1">
    <source>
        <dbReference type="SAM" id="Phobius"/>
    </source>
</evidence>
<reference evidence="3" key="1">
    <citation type="journal article" date="2014" name="Nat. Commun.">
        <title>Genomic adaptations of the halophilic Dead Sea filamentous fungus Eurotium rubrum.</title>
        <authorList>
            <person name="Kis-Papo T."/>
            <person name="Weig A.R."/>
            <person name="Riley R."/>
            <person name="Persoh D."/>
            <person name="Salamov A."/>
            <person name="Sun H."/>
            <person name="Lipzen A."/>
            <person name="Wasser S.P."/>
            <person name="Rambold G."/>
            <person name="Grigoriev I.V."/>
            <person name="Nevo E."/>
        </authorList>
    </citation>
    <scope>NUCLEOTIDE SEQUENCE [LARGE SCALE GENOMIC DNA]</scope>
    <source>
        <strain evidence="3">CBS 135680</strain>
    </source>
</reference>
<dbReference type="AlphaFoldDB" id="A0A017SMI0"/>
<evidence type="ECO:0000313" key="3">
    <source>
        <dbReference type="Proteomes" id="UP000019804"/>
    </source>
</evidence>
<organism evidence="2 3">
    <name type="scientific">Aspergillus ruber (strain CBS 135680)</name>
    <dbReference type="NCBI Taxonomy" id="1388766"/>
    <lineage>
        <taxon>Eukaryota</taxon>
        <taxon>Fungi</taxon>
        <taxon>Dikarya</taxon>
        <taxon>Ascomycota</taxon>
        <taxon>Pezizomycotina</taxon>
        <taxon>Eurotiomycetes</taxon>
        <taxon>Eurotiomycetidae</taxon>
        <taxon>Eurotiales</taxon>
        <taxon>Aspergillaceae</taxon>
        <taxon>Aspergillus</taxon>
        <taxon>Aspergillus subgen. Aspergillus</taxon>
    </lineage>
</organism>
<keyword evidence="1" id="KW-0812">Transmembrane</keyword>
<gene>
    <name evidence="2" type="ORF">EURHEDRAFT_295615</name>
</gene>
<name>A0A017SMI0_ASPRC</name>
<keyword evidence="1" id="KW-1133">Transmembrane helix</keyword>
<accession>A0A017SMI0</accession>
<protein>
    <submittedName>
        <fullName evidence="2">Uncharacterized protein</fullName>
    </submittedName>
</protein>
<feature type="transmembrane region" description="Helical" evidence="1">
    <location>
        <begin position="28"/>
        <end position="47"/>
    </location>
</feature>
<keyword evidence="1" id="KW-0472">Membrane</keyword>
<dbReference type="HOGENOM" id="CLU_2412890_0_0_1"/>
<feature type="transmembrane region" description="Helical" evidence="1">
    <location>
        <begin position="59"/>
        <end position="82"/>
    </location>
</feature>
<dbReference type="GeneID" id="63693378"/>
<keyword evidence="3" id="KW-1185">Reference proteome</keyword>